<dbReference type="Pfam" id="PF20118">
    <property type="entry name" value="DUF6508"/>
    <property type="match status" value="1"/>
</dbReference>
<proteinExistence type="predicted"/>
<name>A0ABW4SRB1_9ACTN</name>
<comment type="caution">
    <text evidence="1">The sequence shown here is derived from an EMBL/GenBank/DDBJ whole genome shotgun (WGS) entry which is preliminary data.</text>
</comment>
<reference evidence="2" key="1">
    <citation type="journal article" date="2019" name="Int. J. Syst. Evol. Microbiol.">
        <title>The Global Catalogue of Microorganisms (GCM) 10K type strain sequencing project: providing services to taxonomists for standard genome sequencing and annotation.</title>
        <authorList>
            <consortium name="The Broad Institute Genomics Platform"/>
            <consortium name="The Broad Institute Genome Sequencing Center for Infectious Disease"/>
            <person name="Wu L."/>
            <person name="Ma J."/>
        </authorList>
    </citation>
    <scope>NUCLEOTIDE SEQUENCE [LARGE SCALE GENOMIC DNA]</scope>
    <source>
        <strain evidence="2">ICMP 6774ER</strain>
    </source>
</reference>
<sequence length="78" mass="8920">MFETGDVKLLYELGVVVAFDWPLWRRTTTVEVAEAPVSDAVRLATSIVRAERFGGPAPDLDELRPILDRLRRWHETGR</sequence>
<protein>
    <submittedName>
        <fullName evidence="1">DUF6508 domain-containing protein</fullName>
    </submittedName>
</protein>
<organism evidence="1 2">
    <name type="scientific">Nonomuraea mangrovi</name>
    <dbReference type="NCBI Taxonomy" id="2316207"/>
    <lineage>
        <taxon>Bacteria</taxon>
        <taxon>Bacillati</taxon>
        <taxon>Actinomycetota</taxon>
        <taxon>Actinomycetes</taxon>
        <taxon>Streptosporangiales</taxon>
        <taxon>Streptosporangiaceae</taxon>
        <taxon>Nonomuraea</taxon>
    </lineage>
</organism>
<gene>
    <name evidence="1" type="ORF">ACFSKW_11055</name>
</gene>
<evidence type="ECO:0000313" key="1">
    <source>
        <dbReference type="EMBL" id="MFD1932011.1"/>
    </source>
</evidence>
<keyword evidence="2" id="KW-1185">Reference proteome</keyword>
<dbReference type="Proteomes" id="UP001597368">
    <property type="component" value="Unassembled WGS sequence"/>
</dbReference>
<dbReference type="RefSeq" id="WP_379572105.1">
    <property type="nucleotide sequence ID" value="NZ_JBHUFV010000016.1"/>
</dbReference>
<dbReference type="InterPro" id="IPR045425">
    <property type="entry name" value="DUF6508"/>
</dbReference>
<dbReference type="EMBL" id="JBHUFV010000016">
    <property type="protein sequence ID" value="MFD1932011.1"/>
    <property type="molecule type" value="Genomic_DNA"/>
</dbReference>
<accession>A0ABW4SRB1</accession>
<evidence type="ECO:0000313" key="2">
    <source>
        <dbReference type="Proteomes" id="UP001597368"/>
    </source>
</evidence>